<dbReference type="EMBL" id="GIFC01001273">
    <property type="protein sequence ID" value="MXU83356.1"/>
    <property type="molecule type" value="Transcribed_RNA"/>
</dbReference>
<organism evidence="2">
    <name type="scientific">Ixodes ricinus</name>
    <name type="common">Common tick</name>
    <name type="synonym">Acarus ricinus</name>
    <dbReference type="NCBI Taxonomy" id="34613"/>
    <lineage>
        <taxon>Eukaryota</taxon>
        <taxon>Metazoa</taxon>
        <taxon>Ecdysozoa</taxon>
        <taxon>Arthropoda</taxon>
        <taxon>Chelicerata</taxon>
        <taxon>Arachnida</taxon>
        <taxon>Acari</taxon>
        <taxon>Parasitiformes</taxon>
        <taxon>Ixodida</taxon>
        <taxon>Ixodoidea</taxon>
        <taxon>Ixodidae</taxon>
        <taxon>Ixodinae</taxon>
        <taxon>Ixodes</taxon>
    </lineage>
</organism>
<reference evidence="2" key="1">
    <citation type="submission" date="2019-12" db="EMBL/GenBank/DDBJ databases">
        <title>An insight into the sialome of adult female Ixodes ricinus ticks feeding for 6 days.</title>
        <authorList>
            <person name="Perner J."/>
            <person name="Ribeiro J.M.C."/>
        </authorList>
    </citation>
    <scope>NUCLEOTIDE SEQUENCE</scope>
    <source>
        <strain evidence="2">Semi-engorged</strain>
        <tissue evidence="2">Salivary glands</tissue>
    </source>
</reference>
<proteinExistence type="predicted"/>
<feature type="signal peptide" evidence="1">
    <location>
        <begin position="1"/>
        <end position="17"/>
    </location>
</feature>
<name>A0A6B0U545_IXORI</name>
<evidence type="ECO:0000256" key="1">
    <source>
        <dbReference type="SAM" id="SignalP"/>
    </source>
</evidence>
<keyword evidence="1" id="KW-0732">Signal</keyword>
<feature type="chain" id="PRO_5025481315" evidence="1">
    <location>
        <begin position="18"/>
        <end position="75"/>
    </location>
</feature>
<accession>A0A6B0U545</accession>
<sequence>MLRFVVCFDLPVRCACAAVDVRRCLQGVRLSPLVAPVLSLLKESRTWNSCTFSFVFVAQPTFICPCVFPVRFNFL</sequence>
<dbReference type="AlphaFoldDB" id="A0A6B0U545"/>
<evidence type="ECO:0000313" key="2">
    <source>
        <dbReference type="EMBL" id="MXU83356.1"/>
    </source>
</evidence>
<protein>
    <submittedName>
        <fullName evidence="2">Putative secreted protein</fullName>
    </submittedName>
</protein>